<dbReference type="Proteomes" id="UP000823674">
    <property type="component" value="Chromosome A06"/>
</dbReference>
<feature type="transmembrane region" description="Helical" evidence="2">
    <location>
        <begin position="55"/>
        <end position="76"/>
    </location>
</feature>
<evidence type="ECO:0000256" key="1">
    <source>
        <dbReference type="PROSITE-ProRule" id="PRU00023"/>
    </source>
</evidence>
<dbReference type="Pfam" id="PF00023">
    <property type="entry name" value="Ank"/>
    <property type="match status" value="1"/>
</dbReference>
<feature type="repeat" description="ANK" evidence="1">
    <location>
        <begin position="227"/>
        <end position="249"/>
    </location>
</feature>
<dbReference type="SMART" id="SM00248">
    <property type="entry name" value="ANK"/>
    <property type="match status" value="4"/>
</dbReference>
<dbReference type="PROSITE" id="PS50088">
    <property type="entry name" value="ANK_REPEAT"/>
    <property type="match status" value="2"/>
</dbReference>
<evidence type="ECO:0000313" key="5">
    <source>
        <dbReference type="Proteomes" id="UP000823674"/>
    </source>
</evidence>
<dbReference type="PANTHER" id="PTHR24128">
    <property type="entry name" value="HOMEOBOX PROTEIN WARIAI"/>
    <property type="match status" value="1"/>
</dbReference>
<keyword evidence="2" id="KW-1133">Transmembrane helix</keyword>
<feature type="transmembrane region" description="Helical" evidence="2">
    <location>
        <begin position="83"/>
        <end position="106"/>
    </location>
</feature>
<accession>A0ABQ7M099</accession>
<dbReference type="PROSITE" id="PS50297">
    <property type="entry name" value="ANK_REP_REGION"/>
    <property type="match status" value="2"/>
</dbReference>
<dbReference type="PANTHER" id="PTHR24128:SF55">
    <property type="entry name" value="ANKYRIN REPEAT FAMILY PROTEIN"/>
    <property type="match status" value="1"/>
</dbReference>
<reference evidence="4 5" key="1">
    <citation type="submission" date="2021-03" db="EMBL/GenBank/DDBJ databases">
        <authorList>
            <person name="King G.J."/>
            <person name="Bancroft I."/>
            <person name="Baten A."/>
            <person name="Bloomfield J."/>
            <person name="Borpatragohain P."/>
            <person name="He Z."/>
            <person name="Irish N."/>
            <person name="Irwin J."/>
            <person name="Liu K."/>
            <person name="Mauleon R.P."/>
            <person name="Moore J."/>
            <person name="Morris R."/>
            <person name="Ostergaard L."/>
            <person name="Wang B."/>
            <person name="Wells R."/>
        </authorList>
    </citation>
    <scope>NUCLEOTIDE SEQUENCE [LARGE SCALE GENOMIC DNA]</scope>
    <source>
        <strain evidence="4">R-o-18</strain>
        <tissue evidence="4">Leaf</tissue>
    </source>
</reference>
<dbReference type="Pfam" id="PF12796">
    <property type="entry name" value="Ank_2"/>
    <property type="match status" value="1"/>
</dbReference>
<comment type="caution">
    <text evidence="4">The sequence shown here is derived from an EMBL/GenBank/DDBJ whole genome shotgun (WGS) entry which is preliminary data.</text>
</comment>
<sequence>MRRHRVNTSEETREAFLIVCTLIITATYQTALQPPGGVHQFGDSNAGSVVMKQTFFILIWLFNALGFGCAILYTFCLIPLGSLFVLWFFWIGTSLCISYALAMAVISPHPLVFLSATFAFFLLIALYFLLEIFIRQFEVVQVLTGWIQQKIKRNSAEIRVTRMPAAESGSISDLYALIDENPCILENIDAMPFVNTPLHIAAACGKIAFSVEMLNLKPSFAKKLNTNGCSPLHLAVEKDQQELVTWLLRIDPSLAGVKGREGITLFHLLVLRGNVDLVVECLVTSPECIRDVSVTGQNALHLAVMNERFEVLQVLTGWIQRMSQRNARSIEYSVLNKMDLNGNTPLHLAAYKNDHQVEN</sequence>
<keyword evidence="5" id="KW-1185">Reference proteome</keyword>
<dbReference type="Gene3D" id="1.25.40.20">
    <property type="entry name" value="Ankyrin repeat-containing domain"/>
    <property type="match status" value="1"/>
</dbReference>
<dbReference type="InterPro" id="IPR026961">
    <property type="entry name" value="PGG_dom"/>
</dbReference>
<evidence type="ECO:0000259" key="3">
    <source>
        <dbReference type="Pfam" id="PF13962"/>
    </source>
</evidence>
<feature type="transmembrane region" description="Helical" evidence="2">
    <location>
        <begin position="112"/>
        <end position="130"/>
    </location>
</feature>
<dbReference type="Pfam" id="PF13962">
    <property type="entry name" value="PGG"/>
    <property type="match status" value="1"/>
</dbReference>
<evidence type="ECO:0000256" key="2">
    <source>
        <dbReference type="SAM" id="Phobius"/>
    </source>
</evidence>
<feature type="domain" description="PGG" evidence="3">
    <location>
        <begin position="9"/>
        <end position="103"/>
    </location>
</feature>
<gene>
    <name evidence="4" type="primary">A06p011940.1_BraROA</name>
    <name evidence="4" type="ORF">IGI04_022200</name>
</gene>
<proteinExistence type="predicted"/>
<dbReference type="EMBL" id="JADBGQ010000006">
    <property type="protein sequence ID" value="KAG5392237.1"/>
    <property type="molecule type" value="Genomic_DNA"/>
</dbReference>
<keyword evidence="2" id="KW-0472">Membrane</keyword>
<keyword evidence="1" id="KW-0040">ANK repeat</keyword>
<keyword evidence="2" id="KW-0812">Transmembrane</keyword>
<dbReference type="InterPro" id="IPR002110">
    <property type="entry name" value="Ankyrin_rpt"/>
</dbReference>
<protein>
    <recommendedName>
        <fullName evidence="3">PGG domain-containing protein</fullName>
    </recommendedName>
</protein>
<dbReference type="InterPro" id="IPR036770">
    <property type="entry name" value="Ankyrin_rpt-contain_sf"/>
</dbReference>
<organism evidence="4 5">
    <name type="scientific">Brassica rapa subsp. trilocularis</name>
    <dbReference type="NCBI Taxonomy" id="1813537"/>
    <lineage>
        <taxon>Eukaryota</taxon>
        <taxon>Viridiplantae</taxon>
        <taxon>Streptophyta</taxon>
        <taxon>Embryophyta</taxon>
        <taxon>Tracheophyta</taxon>
        <taxon>Spermatophyta</taxon>
        <taxon>Magnoliopsida</taxon>
        <taxon>eudicotyledons</taxon>
        <taxon>Gunneridae</taxon>
        <taxon>Pentapetalae</taxon>
        <taxon>rosids</taxon>
        <taxon>malvids</taxon>
        <taxon>Brassicales</taxon>
        <taxon>Brassicaceae</taxon>
        <taxon>Brassiceae</taxon>
        <taxon>Brassica</taxon>
    </lineage>
</organism>
<dbReference type="SUPFAM" id="SSF48403">
    <property type="entry name" value="Ankyrin repeat"/>
    <property type="match status" value="1"/>
</dbReference>
<evidence type="ECO:0000313" key="4">
    <source>
        <dbReference type="EMBL" id="KAG5392237.1"/>
    </source>
</evidence>
<name>A0ABQ7M099_BRACM</name>
<feature type="repeat" description="ANK" evidence="1">
    <location>
        <begin position="341"/>
        <end position="359"/>
    </location>
</feature>